<feature type="domain" description="ABC transmembrane type-1" evidence="9">
    <location>
        <begin position="229"/>
        <end position="443"/>
    </location>
</feature>
<evidence type="ECO:0000256" key="8">
    <source>
        <dbReference type="SAM" id="MobiDB-lite"/>
    </source>
</evidence>
<keyword evidence="11" id="KW-1185">Reference proteome</keyword>
<dbReference type="SUPFAM" id="SSF161098">
    <property type="entry name" value="MetI-like"/>
    <property type="match status" value="1"/>
</dbReference>
<evidence type="ECO:0000256" key="2">
    <source>
        <dbReference type="ARBA" id="ARBA00022448"/>
    </source>
</evidence>
<keyword evidence="2 7" id="KW-0813">Transport</keyword>
<proteinExistence type="inferred from homology"/>
<dbReference type="Proteomes" id="UP000319498">
    <property type="component" value="Unassembled WGS sequence"/>
</dbReference>
<dbReference type="PANTHER" id="PTHR43005">
    <property type="entry name" value="BLR7065 PROTEIN"/>
    <property type="match status" value="1"/>
</dbReference>
<evidence type="ECO:0000313" key="11">
    <source>
        <dbReference type="Proteomes" id="UP000319498"/>
    </source>
</evidence>
<organism evidence="10 11">
    <name type="scientific">Brevibacillus formosus</name>
    <dbReference type="NCBI Taxonomy" id="54913"/>
    <lineage>
        <taxon>Bacteria</taxon>
        <taxon>Bacillati</taxon>
        <taxon>Bacillota</taxon>
        <taxon>Bacilli</taxon>
        <taxon>Bacillales</taxon>
        <taxon>Paenibacillaceae</taxon>
        <taxon>Brevibacillus</taxon>
    </lineage>
</organism>
<feature type="transmembrane region" description="Helical" evidence="7">
    <location>
        <begin position="38"/>
        <end position="57"/>
    </location>
</feature>
<reference evidence="10 11" key="1">
    <citation type="submission" date="2019-06" db="EMBL/GenBank/DDBJ databases">
        <title>Whole genome shotgun sequence of Brevibacillus formosus NBRC 15716.</title>
        <authorList>
            <person name="Hosoyama A."/>
            <person name="Uohara A."/>
            <person name="Ohji S."/>
            <person name="Ichikawa N."/>
        </authorList>
    </citation>
    <scope>NUCLEOTIDE SEQUENCE [LARGE SCALE GENOMIC DNA]</scope>
    <source>
        <strain evidence="10 11">NBRC 15716</strain>
    </source>
</reference>
<keyword evidence="3" id="KW-1003">Cell membrane</keyword>
<dbReference type="InterPro" id="IPR000515">
    <property type="entry name" value="MetI-like"/>
</dbReference>
<dbReference type="EMBL" id="BJOL01000003">
    <property type="protein sequence ID" value="GED56542.1"/>
    <property type="molecule type" value="Genomic_DNA"/>
</dbReference>
<keyword evidence="5 7" id="KW-1133">Transmembrane helix</keyword>
<feature type="transmembrane region" description="Helical" evidence="7">
    <location>
        <begin position="266"/>
        <end position="287"/>
    </location>
</feature>
<evidence type="ECO:0000259" key="9">
    <source>
        <dbReference type="PROSITE" id="PS50928"/>
    </source>
</evidence>
<dbReference type="CDD" id="cd06261">
    <property type="entry name" value="TM_PBP2"/>
    <property type="match status" value="1"/>
</dbReference>
<keyword evidence="6 7" id="KW-0472">Membrane</keyword>
<sequence>MEVAQQSGKHKQASSGKEGGERMNRSTKMSLSEKQMGYLLIFPALLIILVIAIWPVMRSFWISLHDIRLNDPTKSEIHSSYGLDMERYVSTLPNLLRYIKREAESAEGSSKEKLNALQAQIEQTNTSLNQSGEIANRYQMIDQLLLDFKPVPTELKYVSLSNEQTESIKTSLAEVRAVLLQMSEQKLLSKPEGALGVIQGIEASIIEPNFVGFAYYQKFLTDARMWGALYNTAFFTVISVAIELVLGILIALLINRPFRGRSLVRATVLIPWAIPTVISAMMWKFLYDGQNGIIAYLFEQAGLISDMGMLLTTKAGAMFSVILADVWKTTPFMALLIFAGLQTIPQSLYEAASVDGATRTQQFFRITLPMLKSTILVALLFRTLDAFRVFDLIYTLTGGAPGNSTETISIYAYKTMFAQMSFGEGSALAVIVFLCVALISIGYVKILGADLLSDGSGK</sequence>
<accession>A0ABQ0T173</accession>
<evidence type="ECO:0000313" key="10">
    <source>
        <dbReference type="EMBL" id="GED56542.1"/>
    </source>
</evidence>
<evidence type="ECO:0000256" key="1">
    <source>
        <dbReference type="ARBA" id="ARBA00004651"/>
    </source>
</evidence>
<protein>
    <recommendedName>
        <fullName evidence="9">ABC transmembrane type-1 domain-containing protein</fullName>
    </recommendedName>
</protein>
<name>A0ABQ0T173_9BACL</name>
<feature type="region of interest" description="Disordered" evidence="8">
    <location>
        <begin position="1"/>
        <end position="28"/>
    </location>
</feature>
<dbReference type="PANTHER" id="PTHR43005:SF2">
    <property type="entry name" value="INTEGRAL MEMBRANE SUGAR TRANSPORT PROTEIN"/>
    <property type="match status" value="1"/>
</dbReference>
<feature type="transmembrane region" description="Helical" evidence="7">
    <location>
        <begin position="426"/>
        <end position="446"/>
    </location>
</feature>
<feature type="transmembrane region" description="Helical" evidence="7">
    <location>
        <begin position="228"/>
        <end position="254"/>
    </location>
</feature>
<evidence type="ECO:0000256" key="4">
    <source>
        <dbReference type="ARBA" id="ARBA00022692"/>
    </source>
</evidence>
<comment type="subcellular location">
    <subcellularLocation>
        <location evidence="1 7">Cell membrane</location>
        <topology evidence="1 7">Multi-pass membrane protein</topology>
    </subcellularLocation>
</comment>
<gene>
    <name evidence="10" type="ORF">BFO01nite_06740</name>
</gene>
<keyword evidence="4 7" id="KW-0812">Transmembrane</keyword>
<dbReference type="InterPro" id="IPR035906">
    <property type="entry name" value="MetI-like_sf"/>
</dbReference>
<evidence type="ECO:0000256" key="7">
    <source>
        <dbReference type="RuleBase" id="RU363032"/>
    </source>
</evidence>
<comment type="caution">
    <text evidence="10">The sequence shown here is derived from an EMBL/GenBank/DDBJ whole genome shotgun (WGS) entry which is preliminary data.</text>
</comment>
<evidence type="ECO:0000256" key="3">
    <source>
        <dbReference type="ARBA" id="ARBA00022475"/>
    </source>
</evidence>
<dbReference type="Gene3D" id="1.10.3720.10">
    <property type="entry name" value="MetI-like"/>
    <property type="match status" value="1"/>
</dbReference>
<evidence type="ECO:0000256" key="5">
    <source>
        <dbReference type="ARBA" id="ARBA00022989"/>
    </source>
</evidence>
<comment type="similarity">
    <text evidence="7">Belongs to the binding-protein-dependent transport system permease family.</text>
</comment>
<evidence type="ECO:0000256" key="6">
    <source>
        <dbReference type="ARBA" id="ARBA00023136"/>
    </source>
</evidence>
<dbReference type="PROSITE" id="PS50928">
    <property type="entry name" value="ABC_TM1"/>
    <property type="match status" value="1"/>
</dbReference>
<dbReference type="Pfam" id="PF00528">
    <property type="entry name" value="BPD_transp_1"/>
    <property type="match status" value="1"/>
</dbReference>